<proteinExistence type="predicted"/>
<gene>
    <name evidence="1" type="ORF">UW84_C0017G0026</name>
</gene>
<dbReference type="EMBL" id="LCJW01000017">
    <property type="protein sequence ID" value="KKT86059.1"/>
    <property type="molecule type" value="Genomic_DNA"/>
</dbReference>
<evidence type="ECO:0000313" key="2">
    <source>
        <dbReference type="Proteomes" id="UP000034797"/>
    </source>
</evidence>
<sequence>MVVEDEFKHGETTEFVVARGSRSLEEVNGRLGYKYGKKNGSLKSVASEMFRDINKFMAVEERDWGADVLAETGLPGTKVVIGGVTVYFHGISHSQGNAIDKGVGKEEFDIYLKEWVNDTYFDKKEGVVLESGFRQAYHMNQGEPAGEDTVMDNLFRESIGSLLINTGVAIVISGFSAMIRRNNIESGVIPDFLKKVIDGRKSIKDLVDLRKSFFKLPQPFWTLLLAELAPTHAVEKSIVMYRLGMDRVKGENTIHFLCGLDHEQHMAKLAKEEGLSRVGMTMFTKKGLELEGKQLLEKMVADS</sequence>
<name>A0A0G1NPC4_9BACT</name>
<comment type="caution">
    <text evidence="1">The sequence shown here is derived from an EMBL/GenBank/DDBJ whole genome shotgun (WGS) entry which is preliminary data.</text>
</comment>
<reference evidence="1 2" key="1">
    <citation type="journal article" date="2015" name="Nature">
        <title>rRNA introns, odd ribosomes, and small enigmatic genomes across a large radiation of phyla.</title>
        <authorList>
            <person name="Brown C.T."/>
            <person name="Hug L.A."/>
            <person name="Thomas B.C."/>
            <person name="Sharon I."/>
            <person name="Castelle C.J."/>
            <person name="Singh A."/>
            <person name="Wilkins M.J."/>
            <person name="Williams K.H."/>
            <person name="Banfield J.F."/>
        </authorList>
    </citation>
    <scope>NUCLEOTIDE SEQUENCE [LARGE SCALE GENOMIC DNA]</scope>
</reference>
<organism evidence="1 2">
    <name type="scientific">Candidatus Collierbacteria bacterium GW2011_GWA2_44_99</name>
    <dbReference type="NCBI Taxonomy" id="1618380"/>
    <lineage>
        <taxon>Bacteria</taxon>
        <taxon>Candidatus Collieribacteriota</taxon>
    </lineage>
</organism>
<dbReference type="Proteomes" id="UP000034797">
    <property type="component" value="Unassembled WGS sequence"/>
</dbReference>
<dbReference type="AlphaFoldDB" id="A0A0G1NPC4"/>
<accession>A0A0G1NPC4</accession>
<dbReference type="PATRIC" id="fig|1618380.3.peg.299"/>
<protein>
    <submittedName>
        <fullName evidence="1">Uncharacterized protein</fullName>
    </submittedName>
</protein>
<evidence type="ECO:0000313" key="1">
    <source>
        <dbReference type="EMBL" id="KKT86059.1"/>
    </source>
</evidence>